<sequence length="218" mass="24311">MCVFSNQVQSIKRTRKSSIKCSSASSSSTTTSEEDNTDFSRRQAVLSTAAGAFALTQNVNPSYALSGFNVVKETRDGYQFIYPVGWQEISVDGQAKVFKDIIEPLESISLNIYPTERESLKDIGTAQEVAETLVKQALSAPGALGKLLSAKERTDKDGHLYYSFEFVSKTKSYERHALTTVTITQGKFFTLTTGSSERRWDKMKERLNAANDSFQVYY</sequence>
<keyword evidence="3" id="KW-1185">Reference proteome</keyword>
<dbReference type="SUPFAM" id="SSF55724">
    <property type="entry name" value="Mog1p/PsbP-like"/>
    <property type="match status" value="1"/>
</dbReference>
<dbReference type="KEGG" id="bpg:Bathy02g03280"/>
<feature type="domain" description="PsbP C-terminal" evidence="1">
    <location>
        <begin position="66"/>
        <end position="216"/>
    </location>
</feature>
<gene>
    <name evidence="2" type="ORF">Bathy02g03280</name>
</gene>
<evidence type="ECO:0000313" key="3">
    <source>
        <dbReference type="Proteomes" id="UP000198341"/>
    </source>
</evidence>
<dbReference type="STRING" id="41875.K8EBF4"/>
<dbReference type="GO" id="GO:0009654">
    <property type="term" value="C:photosystem II oxygen evolving complex"/>
    <property type="evidence" value="ECO:0007669"/>
    <property type="project" value="InterPro"/>
</dbReference>
<dbReference type="NCBIfam" id="NF040946">
    <property type="entry name" value="PSII_PsbP"/>
    <property type="match status" value="1"/>
</dbReference>
<dbReference type="eggNOG" id="ENOG502QU2U">
    <property type="taxonomic scope" value="Eukaryota"/>
</dbReference>
<dbReference type="GO" id="GO:0019898">
    <property type="term" value="C:extrinsic component of membrane"/>
    <property type="evidence" value="ECO:0007669"/>
    <property type="project" value="InterPro"/>
</dbReference>
<organism evidence="2 3">
    <name type="scientific">Bathycoccus prasinos</name>
    <dbReference type="NCBI Taxonomy" id="41875"/>
    <lineage>
        <taxon>Eukaryota</taxon>
        <taxon>Viridiplantae</taxon>
        <taxon>Chlorophyta</taxon>
        <taxon>Mamiellophyceae</taxon>
        <taxon>Mamiellales</taxon>
        <taxon>Bathycoccaceae</taxon>
        <taxon>Bathycoccus</taxon>
    </lineage>
</organism>
<dbReference type="Gene3D" id="3.40.1000.10">
    <property type="entry name" value="Mog1/PsbP, alpha/beta/alpha sandwich"/>
    <property type="match status" value="1"/>
</dbReference>
<evidence type="ECO:0000259" key="1">
    <source>
        <dbReference type="Pfam" id="PF01789"/>
    </source>
</evidence>
<dbReference type="PANTHER" id="PTHR31407:SF4">
    <property type="entry name" value="PSBP-LIKE PROTEIN 1, CHLOROPLASTIC"/>
    <property type="match status" value="1"/>
</dbReference>
<protein>
    <recommendedName>
        <fullName evidence="1">PsbP C-terminal domain-containing protein</fullName>
    </recommendedName>
</protein>
<dbReference type="Proteomes" id="UP000198341">
    <property type="component" value="Chromosome 2"/>
</dbReference>
<name>K8EBF4_9CHLO</name>
<dbReference type="EMBL" id="FO082277">
    <property type="protein sequence ID" value="CCO15149.1"/>
    <property type="molecule type" value="Genomic_DNA"/>
</dbReference>
<dbReference type="InterPro" id="IPR016123">
    <property type="entry name" value="Mog1/PsbP_a/b/a-sand"/>
</dbReference>
<evidence type="ECO:0000313" key="2">
    <source>
        <dbReference type="EMBL" id="CCO15149.1"/>
    </source>
</evidence>
<dbReference type="GO" id="GO:0005509">
    <property type="term" value="F:calcium ion binding"/>
    <property type="evidence" value="ECO:0007669"/>
    <property type="project" value="InterPro"/>
</dbReference>
<proteinExistence type="predicted"/>
<dbReference type="RefSeq" id="XP_007514909.1">
    <property type="nucleotide sequence ID" value="XM_007514847.1"/>
</dbReference>
<accession>K8EBF4</accession>
<dbReference type="AlphaFoldDB" id="K8EBF4"/>
<dbReference type="GO" id="GO:0015979">
    <property type="term" value="P:photosynthesis"/>
    <property type="evidence" value="ECO:0007669"/>
    <property type="project" value="InterPro"/>
</dbReference>
<reference evidence="2 3" key="1">
    <citation type="submission" date="2011-10" db="EMBL/GenBank/DDBJ databases">
        <authorList>
            <person name="Genoscope - CEA"/>
        </authorList>
    </citation>
    <scope>NUCLEOTIDE SEQUENCE [LARGE SCALE GENOMIC DNA]</scope>
    <source>
        <strain evidence="2 3">RCC 1105</strain>
    </source>
</reference>
<dbReference type="PANTHER" id="PTHR31407">
    <property type="match status" value="1"/>
</dbReference>
<dbReference type="InterPro" id="IPR002683">
    <property type="entry name" value="PsbP_C"/>
</dbReference>
<dbReference type="GeneID" id="19017441"/>
<dbReference type="OrthoDB" id="2014109at2759"/>
<dbReference type="Pfam" id="PF01789">
    <property type="entry name" value="PsbP"/>
    <property type="match status" value="1"/>
</dbReference>